<protein>
    <submittedName>
        <fullName evidence="1">Uncharacterized protein</fullName>
    </submittedName>
</protein>
<comment type="caution">
    <text evidence="1">The sequence shown here is derived from an EMBL/GenBank/DDBJ whole genome shotgun (WGS) entry which is preliminary data.</text>
</comment>
<dbReference type="RefSeq" id="WP_286288865.1">
    <property type="nucleotide sequence ID" value="NZ_JASXSZ010000003.1"/>
</dbReference>
<gene>
    <name evidence="1" type="ORF">QSV35_11350</name>
</gene>
<evidence type="ECO:0000313" key="1">
    <source>
        <dbReference type="EMBL" id="MDL9979927.1"/>
    </source>
</evidence>
<dbReference type="EMBL" id="JASXSZ010000003">
    <property type="protein sequence ID" value="MDL9979927.1"/>
    <property type="molecule type" value="Genomic_DNA"/>
</dbReference>
<name>A0ABT7MZR2_9MICO</name>
<sequence>MKIIKRIAIVFVVAFALFFVATRPQEAAAAVQGAVGIVWGAGQAVVHFFSSLAAS</sequence>
<accession>A0ABT7MZR2</accession>
<proteinExistence type="predicted"/>
<reference evidence="1 2" key="1">
    <citation type="submission" date="2023-06" db="EMBL/GenBank/DDBJ databases">
        <title>Microbacterium sp. nov., isolated from a waste landfill.</title>
        <authorList>
            <person name="Wen W."/>
        </authorList>
    </citation>
    <scope>NUCLEOTIDE SEQUENCE [LARGE SCALE GENOMIC DNA]</scope>
    <source>
        <strain evidence="1 2">ASV49</strain>
    </source>
</reference>
<evidence type="ECO:0000313" key="2">
    <source>
        <dbReference type="Proteomes" id="UP001235064"/>
    </source>
</evidence>
<organism evidence="1 2">
    <name type="scientific">Microbacterium candidum</name>
    <dbReference type="NCBI Taxonomy" id="3041922"/>
    <lineage>
        <taxon>Bacteria</taxon>
        <taxon>Bacillati</taxon>
        <taxon>Actinomycetota</taxon>
        <taxon>Actinomycetes</taxon>
        <taxon>Micrococcales</taxon>
        <taxon>Microbacteriaceae</taxon>
        <taxon>Microbacterium</taxon>
    </lineage>
</organism>
<dbReference type="Proteomes" id="UP001235064">
    <property type="component" value="Unassembled WGS sequence"/>
</dbReference>
<keyword evidence="2" id="KW-1185">Reference proteome</keyword>